<sequence>MGISSLMPSLDAWKQHKHKELQLVDNIPRGCGLTMNLLKVNRILNGWIIIRHKIGMDELDGERRLAHTAPADHHEPVLLLAEAVPPAGCGHGDTAEPSPAMQSCRPP</sequence>
<organism evidence="2 3">
    <name type="scientific">Cnephaeus nilssonii</name>
    <name type="common">Northern bat</name>
    <name type="synonym">Eptesicus nilssonii</name>
    <dbReference type="NCBI Taxonomy" id="3371016"/>
    <lineage>
        <taxon>Eukaryota</taxon>
        <taxon>Metazoa</taxon>
        <taxon>Chordata</taxon>
        <taxon>Craniata</taxon>
        <taxon>Vertebrata</taxon>
        <taxon>Euteleostomi</taxon>
        <taxon>Mammalia</taxon>
        <taxon>Eutheria</taxon>
        <taxon>Laurasiatheria</taxon>
        <taxon>Chiroptera</taxon>
        <taxon>Yangochiroptera</taxon>
        <taxon>Vespertilionidae</taxon>
        <taxon>Cnephaeus</taxon>
    </lineage>
</organism>
<evidence type="ECO:0000313" key="3">
    <source>
        <dbReference type="Proteomes" id="UP001177744"/>
    </source>
</evidence>
<evidence type="ECO:0000256" key="1">
    <source>
        <dbReference type="SAM" id="MobiDB-lite"/>
    </source>
</evidence>
<name>A0AA40ICK0_CNENI</name>
<reference evidence="2" key="1">
    <citation type="submission" date="2023-06" db="EMBL/GenBank/DDBJ databases">
        <title>Reference genome for the Northern bat (Eptesicus nilssonii), a most northern bat species.</title>
        <authorList>
            <person name="Laine V.N."/>
            <person name="Pulliainen A.T."/>
            <person name="Lilley T.M."/>
        </authorList>
    </citation>
    <scope>NUCLEOTIDE SEQUENCE</scope>
    <source>
        <strain evidence="2">BLF_Eptnil</strain>
        <tissue evidence="2">Kidney</tissue>
    </source>
</reference>
<accession>A0AA40ICK0</accession>
<keyword evidence="3" id="KW-1185">Reference proteome</keyword>
<proteinExistence type="predicted"/>
<dbReference type="EMBL" id="JAULJE010000001">
    <property type="protein sequence ID" value="KAK1346871.1"/>
    <property type="molecule type" value="Genomic_DNA"/>
</dbReference>
<dbReference type="Proteomes" id="UP001177744">
    <property type="component" value="Unassembled WGS sequence"/>
</dbReference>
<comment type="caution">
    <text evidence="2">The sequence shown here is derived from an EMBL/GenBank/DDBJ whole genome shotgun (WGS) entry which is preliminary data.</text>
</comment>
<evidence type="ECO:0000313" key="2">
    <source>
        <dbReference type="EMBL" id="KAK1346871.1"/>
    </source>
</evidence>
<dbReference type="AlphaFoldDB" id="A0AA40ICK0"/>
<gene>
    <name evidence="2" type="ORF">QTO34_000731</name>
</gene>
<protein>
    <submittedName>
        <fullName evidence="2">Uncharacterized protein</fullName>
    </submittedName>
</protein>
<feature type="region of interest" description="Disordered" evidence="1">
    <location>
        <begin position="88"/>
        <end position="107"/>
    </location>
</feature>